<protein>
    <recommendedName>
        <fullName evidence="3">Nuclease SbcCD subunit C</fullName>
    </recommendedName>
</protein>
<name>A0A9X2DP08_9BACI</name>
<comment type="caution">
    <text evidence="6">The sequence shown here is derived from an EMBL/GenBank/DDBJ whole genome shotgun (WGS) entry which is preliminary data.</text>
</comment>
<dbReference type="InterPro" id="IPR038729">
    <property type="entry name" value="Rad50/SbcC_AAA"/>
</dbReference>
<sequence>MKFRKFTIDNYKSFQFPTEILFPDGDNGKSIFLIGGMNGAGKTAIMEGISYCLYGGKVEDIFRAINRKSLALGNASVSFELEIEMDDASPLIVKRSWSAGVIDKPKAKDLEERLVVVRDGKRVSVQNKQMWQDFIRATIPPGITQFFFFDGEKIQEIAADDHSEIRLKSSLEAALGIEYINKLSSDLLYIKQEERKGFIEISDEDLDFKESELKLQKSKLERLNKKRYEIKEDLESFKAQKEEASKRFQAHFNVEPETRDAIRETEKRRIQTANRLGQVESEIRTLCEKYLPYSLLGGLFEGIKQQIEDERESTQGEAIKQNAAELAKRIVRAVEDPEPIYKERLSYEKMAELEKRIYTLLSEGDSVNSAIKILNLSDRDAARLLQRMEEIENCDIFLLQPLLEEKKELGIELDKIEFSLQSGAATDSEREIFDQLQSEIEGCTTQIGRKTEQLRLLEEDILIYEKKIRDIEIEIEKLYEKHNVSKVKADFIEECDAIAGLLNQFIIRMRKNKVHLLQEKTYEMYKLLSSKSGLIKDITIDDKTYEIRILDKNGQEIKKSGLSAGEKEVFALALLWGLAQTSELKLPIIIDTPLSRLDSTHRDNIIRNYFPNAGEQVIILSTDTEIDNNYFKNLQSHLSGAVSLVFNQQQELTTLKTGYFWEV</sequence>
<keyword evidence="4" id="KW-0175">Coiled coil</keyword>
<dbReference type="SUPFAM" id="SSF52540">
    <property type="entry name" value="P-loop containing nucleoside triphosphate hydrolases"/>
    <property type="match status" value="1"/>
</dbReference>
<feature type="coiled-coil region" evidence="4">
    <location>
        <begin position="454"/>
        <end position="481"/>
    </location>
</feature>
<dbReference type="Pfam" id="PF13476">
    <property type="entry name" value="AAA_23"/>
    <property type="match status" value="1"/>
</dbReference>
<dbReference type="GO" id="GO:0016887">
    <property type="term" value="F:ATP hydrolysis activity"/>
    <property type="evidence" value="ECO:0007669"/>
    <property type="project" value="InterPro"/>
</dbReference>
<dbReference type="Gene3D" id="3.40.50.300">
    <property type="entry name" value="P-loop containing nucleotide triphosphate hydrolases"/>
    <property type="match status" value="2"/>
</dbReference>
<evidence type="ECO:0000256" key="3">
    <source>
        <dbReference type="ARBA" id="ARBA00013368"/>
    </source>
</evidence>
<dbReference type="InterPro" id="IPR017599">
    <property type="entry name" value="DNA_S_DndD"/>
</dbReference>
<organism evidence="6 7">
    <name type="scientific">Halalkalibacter oceani</name>
    <dbReference type="NCBI Taxonomy" id="1653776"/>
    <lineage>
        <taxon>Bacteria</taxon>
        <taxon>Bacillati</taxon>
        <taxon>Bacillota</taxon>
        <taxon>Bacilli</taxon>
        <taxon>Bacillales</taxon>
        <taxon>Bacillaceae</taxon>
        <taxon>Halalkalibacter</taxon>
    </lineage>
</organism>
<evidence type="ECO:0000256" key="2">
    <source>
        <dbReference type="ARBA" id="ARBA00011322"/>
    </source>
</evidence>
<evidence type="ECO:0000313" key="7">
    <source>
        <dbReference type="Proteomes" id="UP001139179"/>
    </source>
</evidence>
<dbReference type="Proteomes" id="UP001139179">
    <property type="component" value="Unassembled WGS sequence"/>
</dbReference>
<gene>
    <name evidence="6" type="primary">dndD</name>
    <name evidence="6" type="ORF">M3202_00100</name>
</gene>
<feature type="domain" description="Rad50/SbcC-type AAA" evidence="5">
    <location>
        <begin position="6"/>
        <end position="235"/>
    </location>
</feature>
<keyword evidence="7" id="KW-1185">Reference proteome</keyword>
<dbReference type="AlphaFoldDB" id="A0A9X2DP08"/>
<evidence type="ECO:0000259" key="5">
    <source>
        <dbReference type="Pfam" id="PF13476"/>
    </source>
</evidence>
<dbReference type="InterPro" id="IPR027417">
    <property type="entry name" value="P-loop_NTPase"/>
</dbReference>
<proteinExistence type="inferred from homology"/>
<evidence type="ECO:0000256" key="1">
    <source>
        <dbReference type="ARBA" id="ARBA00006930"/>
    </source>
</evidence>
<dbReference type="PANTHER" id="PTHR32114:SF2">
    <property type="entry name" value="ABC TRANSPORTER ABCH.3"/>
    <property type="match status" value="1"/>
</dbReference>
<dbReference type="EMBL" id="JAMBOL010000001">
    <property type="protein sequence ID" value="MCM3712468.1"/>
    <property type="molecule type" value="Genomic_DNA"/>
</dbReference>
<evidence type="ECO:0000313" key="6">
    <source>
        <dbReference type="EMBL" id="MCM3712468.1"/>
    </source>
</evidence>
<accession>A0A9X2DP08</accession>
<dbReference type="PANTHER" id="PTHR32114">
    <property type="entry name" value="ABC TRANSPORTER ABCH.3"/>
    <property type="match status" value="1"/>
</dbReference>
<reference evidence="6" key="1">
    <citation type="submission" date="2022-05" db="EMBL/GenBank/DDBJ databases">
        <title>Comparative Genomics of Spacecraft Associated Microbes.</title>
        <authorList>
            <person name="Tran M.T."/>
            <person name="Wright A."/>
            <person name="Seuylemezian A."/>
            <person name="Eisen J."/>
            <person name="Coil D."/>
        </authorList>
    </citation>
    <scope>NUCLEOTIDE SEQUENCE</scope>
    <source>
        <strain evidence="6">214.1.1</strain>
    </source>
</reference>
<dbReference type="NCBIfam" id="TIGR03185">
    <property type="entry name" value="DNA_S_dndD"/>
    <property type="match status" value="1"/>
</dbReference>
<feature type="coiled-coil region" evidence="4">
    <location>
        <begin position="206"/>
        <end position="247"/>
    </location>
</feature>
<comment type="similarity">
    <text evidence="1">Belongs to the SMC family. SbcC subfamily.</text>
</comment>
<dbReference type="GO" id="GO:0006302">
    <property type="term" value="P:double-strand break repair"/>
    <property type="evidence" value="ECO:0007669"/>
    <property type="project" value="InterPro"/>
</dbReference>
<comment type="subunit">
    <text evidence="2">Heterodimer of SbcC and SbcD.</text>
</comment>
<dbReference type="RefSeq" id="WP_251221352.1">
    <property type="nucleotide sequence ID" value="NZ_JAMBOL010000001.1"/>
</dbReference>
<evidence type="ECO:0000256" key="4">
    <source>
        <dbReference type="SAM" id="Coils"/>
    </source>
</evidence>